<evidence type="ECO:0000256" key="2">
    <source>
        <dbReference type="ARBA" id="ARBA00023315"/>
    </source>
</evidence>
<evidence type="ECO:0000313" key="5">
    <source>
        <dbReference type="Proteomes" id="UP000263993"/>
    </source>
</evidence>
<gene>
    <name evidence="4" type="ORF">DXH78_17055</name>
</gene>
<accession>A0A371B452</accession>
<keyword evidence="1 4" id="KW-0808">Transferase</keyword>
<reference evidence="5" key="1">
    <citation type="submission" date="2018-08" db="EMBL/GenBank/DDBJ databases">
        <authorList>
            <person name="Kim S.-J."/>
            <person name="Jung G.-Y."/>
        </authorList>
    </citation>
    <scope>NUCLEOTIDE SEQUENCE [LARGE SCALE GENOMIC DNA]</scope>
    <source>
        <strain evidence="5">GY_H</strain>
    </source>
</reference>
<keyword evidence="2" id="KW-0012">Acyltransferase</keyword>
<protein>
    <submittedName>
        <fullName evidence="4">GNAT family acetyltransferase</fullName>
    </submittedName>
</protein>
<dbReference type="CDD" id="cd04301">
    <property type="entry name" value="NAT_SF"/>
    <property type="match status" value="1"/>
</dbReference>
<dbReference type="InterPro" id="IPR016181">
    <property type="entry name" value="Acyl_CoA_acyltransferase"/>
</dbReference>
<keyword evidence="5" id="KW-1185">Reference proteome</keyword>
<dbReference type="PANTHER" id="PTHR43877">
    <property type="entry name" value="AMINOALKYLPHOSPHONATE N-ACETYLTRANSFERASE-RELATED-RELATED"/>
    <property type="match status" value="1"/>
</dbReference>
<comment type="caution">
    <text evidence="4">The sequence shown here is derived from an EMBL/GenBank/DDBJ whole genome shotgun (WGS) entry which is preliminary data.</text>
</comment>
<name>A0A371B452_9BRAD</name>
<evidence type="ECO:0000259" key="3">
    <source>
        <dbReference type="PROSITE" id="PS51186"/>
    </source>
</evidence>
<dbReference type="EMBL" id="QRGO01000002">
    <property type="protein sequence ID" value="RDV02292.1"/>
    <property type="molecule type" value="Genomic_DNA"/>
</dbReference>
<dbReference type="OrthoDB" id="1821130at2"/>
<dbReference type="InterPro" id="IPR000182">
    <property type="entry name" value="GNAT_dom"/>
</dbReference>
<dbReference type="PANTHER" id="PTHR43877:SF2">
    <property type="entry name" value="AMINOALKYLPHOSPHONATE N-ACETYLTRANSFERASE-RELATED"/>
    <property type="match status" value="1"/>
</dbReference>
<evidence type="ECO:0000256" key="1">
    <source>
        <dbReference type="ARBA" id="ARBA00022679"/>
    </source>
</evidence>
<dbReference type="InterPro" id="IPR050832">
    <property type="entry name" value="Bact_Acetyltransf"/>
</dbReference>
<feature type="domain" description="N-acetyltransferase" evidence="3">
    <location>
        <begin position="1"/>
        <end position="136"/>
    </location>
</feature>
<dbReference type="NCBIfam" id="NF002959">
    <property type="entry name" value="PRK03624.1"/>
    <property type="match status" value="1"/>
</dbReference>
<organism evidence="4 5">
    <name type="scientific">Undibacter mobilis</name>
    <dbReference type="NCBI Taxonomy" id="2292256"/>
    <lineage>
        <taxon>Bacteria</taxon>
        <taxon>Pseudomonadati</taxon>
        <taxon>Pseudomonadota</taxon>
        <taxon>Alphaproteobacteria</taxon>
        <taxon>Hyphomicrobiales</taxon>
        <taxon>Nitrobacteraceae</taxon>
        <taxon>Undibacter</taxon>
    </lineage>
</organism>
<sequence>MIIDEATDADIDAVVALWLACGLTRPWNDPRTDIDFARKGPNSAILVGRNDGKVVASVMVGHDGHRGWFYYLSVAPEMQKHGYGRNIVEAAERWLVERGIVKAMLMVRRDNTGVQKFYETLGYFDQPRTVMARWLDGREPTP</sequence>
<dbReference type="RefSeq" id="WP_115518414.1">
    <property type="nucleotide sequence ID" value="NZ_QRGO01000002.1"/>
</dbReference>
<dbReference type="SUPFAM" id="SSF55729">
    <property type="entry name" value="Acyl-CoA N-acyltransferases (Nat)"/>
    <property type="match status" value="1"/>
</dbReference>
<dbReference type="AlphaFoldDB" id="A0A371B452"/>
<dbReference type="Gene3D" id="3.40.630.30">
    <property type="match status" value="1"/>
</dbReference>
<dbReference type="Pfam" id="PF00583">
    <property type="entry name" value="Acetyltransf_1"/>
    <property type="match status" value="1"/>
</dbReference>
<evidence type="ECO:0000313" key="4">
    <source>
        <dbReference type="EMBL" id="RDV02292.1"/>
    </source>
</evidence>
<dbReference type="PROSITE" id="PS51186">
    <property type="entry name" value="GNAT"/>
    <property type="match status" value="1"/>
</dbReference>
<dbReference type="GO" id="GO:0016747">
    <property type="term" value="F:acyltransferase activity, transferring groups other than amino-acyl groups"/>
    <property type="evidence" value="ECO:0007669"/>
    <property type="project" value="InterPro"/>
</dbReference>
<proteinExistence type="predicted"/>
<dbReference type="Proteomes" id="UP000263993">
    <property type="component" value="Unassembled WGS sequence"/>
</dbReference>